<comment type="caution">
    <text evidence="3">The sequence shown here is derived from an EMBL/GenBank/DDBJ whole genome shotgun (WGS) entry which is preliminary data.</text>
</comment>
<dbReference type="InterPro" id="IPR023393">
    <property type="entry name" value="START-like_dom_sf"/>
</dbReference>
<organism evidence="3 4">
    <name type="scientific">Olleya aquimaris</name>
    <dbReference type="NCBI Taxonomy" id="639310"/>
    <lineage>
        <taxon>Bacteria</taxon>
        <taxon>Pseudomonadati</taxon>
        <taxon>Bacteroidota</taxon>
        <taxon>Flavobacteriia</taxon>
        <taxon>Flavobacteriales</taxon>
        <taxon>Flavobacteriaceae</taxon>
    </lineage>
</organism>
<accession>A0A327RBN5</accession>
<dbReference type="Pfam" id="PF08327">
    <property type="entry name" value="AHSA1"/>
    <property type="match status" value="1"/>
</dbReference>
<dbReference type="Proteomes" id="UP000248703">
    <property type="component" value="Unassembled WGS sequence"/>
</dbReference>
<comment type="similarity">
    <text evidence="1">Belongs to the AHA1 family.</text>
</comment>
<dbReference type="EMBL" id="QLLO01000008">
    <property type="protein sequence ID" value="RAJ13004.1"/>
    <property type="molecule type" value="Genomic_DNA"/>
</dbReference>
<name>A0A327RBN5_9FLAO</name>
<sequence>MAHNILHDLVIKVAPKQVFDAVTQPEHLNNWWTLKSSGQPELGAEYNLNFTDKYNWYCKVSEVTPNKSFYLKMTQSDPDWMPTTFGFNLKNHDNVTLVEFSHNDWQSNSHHFRHTSFCWALLLKGLKNYLENDIILPFEARG</sequence>
<dbReference type="AlphaFoldDB" id="A0A327RBN5"/>
<dbReference type="SUPFAM" id="SSF55961">
    <property type="entry name" value="Bet v1-like"/>
    <property type="match status" value="1"/>
</dbReference>
<keyword evidence="4" id="KW-1185">Reference proteome</keyword>
<dbReference type="Gene3D" id="3.30.530.20">
    <property type="match status" value="1"/>
</dbReference>
<reference evidence="3 4" key="1">
    <citation type="submission" date="2018-06" db="EMBL/GenBank/DDBJ databases">
        <title>Genomic Encyclopedia of Archaeal and Bacterial Type Strains, Phase II (KMG-II): from individual species to whole genera.</title>
        <authorList>
            <person name="Goeker M."/>
        </authorList>
    </citation>
    <scope>NUCLEOTIDE SEQUENCE [LARGE SCALE GENOMIC DNA]</scope>
    <source>
        <strain evidence="3 4">DSM 24464</strain>
    </source>
</reference>
<dbReference type="RefSeq" id="WP_111660557.1">
    <property type="nucleotide sequence ID" value="NZ_QLLO01000008.1"/>
</dbReference>
<protein>
    <submittedName>
        <fullName evidence="3">Uncharacterized protein YndB with AHSA1/START domain</fullName>
    </submittedName>
</protein>
<proteinExistence type="inferred from homology"/>
<evidence type="ECO:0000313" key="3">
    <source>
        <dbReference type="EMBL" id="RAJ13004.1"/>
    </source>
</evidence>
<dbReference type="InterPro" id="IPR013538">
    <property type="entry name" value="ASHA1/2-like_C"/>
</dbReference>
<dbReference type="CDD" id="cd07814">
    <property type="entry name" value="SRPBCC_CalC_Aha1-like"/>
    <property type="match status" value="1"/>
</dbReference>
<gene>
    <name evidence="3" type="ORF">LY08_02286</name>
</gene>
<dbReference type="OrthoDB" id="287565at2"/>
<evidence type="ECO:0000259" key="2">
    <source>
        <dbReference type="Pfam" id="PF08327"/>
    </source>
</evidence>
<feature type="domain" description="Activator of Hsp90 ATPase homologue 1/2-like C-terminal" evidence="2">
    <location>
        <begin position="13"/>
        <end position="131"/>
    </location>
</feature>
<evidence type="ECO:0000256" key="1">
    <source>
        <dbReference type="ARBA" id="ARBA00006817"/>
    </source>
</evidence>
<evidence type="ECO:0000313" key="4">
    <source>
        <dbReference type="Proteomes" id="UP000248703"/>
    </source>
</evidence>